<proteinExistence type="predicted"/>
<feature type="domain" description="Siphovirus-type tail component RIFT-related" evidence="1">
    <location>
        <begin position="14"/>
        <end position="122"/>
    </location>
</feature>
<evidence type="ECO:0000313" key="2">
    <source>
        <dbReference type="EMBL" id="CAG9608057.1"/>
    </source>
</evidence>
<organism evidence="2 3">
    <name type="scientific">Pseudoneobacillus rhizosphaerae</name>
    <dbReference type="NCBI Taxonomy" id="2880968"/>
    <lineage>
        <taxon>Bacteria</taxon>
        <taxon>Bacillati</taxon>
        <taxon>Bacillota</taxon>
        <taxon>Bacilli</taxon>
        <taxon>Bacillales</taxon>
        <taxon>Bacillaceae</taxon>
        <taxon>Pseudoneobacillus</taxon>
    </lineage>
</organism>
<protein>
    <recommendedName>
        <fullName evidence="1">Siphovirus-type tail component RIFT-related domain-containing protein</fullName>
    </recommendedName>
</protein>
<dbReference type="Proteomes" id="UP000789845">
    <property type="component" value="Unassembled WGS sequence"/>
</dbReference>
<name>A0A9C7LA48_9BACI</name>
<evidence type="ECO:0000313" key="3">
    <source>
        <dbReference type="Proteomes" id="UP000789845"/>
    </source>
</evidence>
<gene>
    <name evidence="2" type="ORF">NEOCIP111885_01749</name>
</gene>
<reference evidence="2" key="1">
    <citation type="submission" date="2021-10" db="EMBL/GenBank/DDBJ databases">
        <authorList>
            <person name="Criscuolo A."/>
        </authorList>
    </citation>
    <scope>NUCLEOTIDE SEQUENCE</scope>
    <source>
        <strain evidence="2">CIP111885</strain>
    </source>
</reference>
<dbReference type="AlphaFoldDB" id="A0A9C7LA48"/>
<sequence>MSLFIETLEGIRYDLSEYGLIPLKLEIDSLSPKTESESTDGRDGHIDLETTYDGRTMRASFLMSSEDIADYSTKRDNVFRLFNGKTYFYLLDNRVPFKRWKVRSATVFNLDKVNRRKATFEIACISSSPYAESGGSTLNPGWHFQVSAPEEVIYTFNDSTFKIWNDGDSIVDPREHFLKIAFKGLSNNLTIKNLTTGDEWIYSGPTIANDQIELTGIRSLKNGTSIFGQTNKKLITLVPGWNQFQISGVSDTFEISFDFKFLYI</sequence>
<dbReference type="InterPro" id="IPR008841">
    <property type="entry name" value="Siphovirus-type_tail_N"/>
</dbReference>
<accession>A0A9C7LA48</accession>
<dbReference type="Gene3D" id="2.40.30.200">
    <property type="match status" value="1"/>
</dbReference>
<dbReference type="EMBL" id="CAKJTG010000008">
    <property type="protein sequence ID" value="CAG9608057.1"/>
    <property type="molecule type" value="Genomic_DNA"/>
</dbReference>
<dbReference type="RefSeq" id="WP_230496307.1">
    <property type="nucleotide sequence ID" value="NZ_CAKJTG010000008.1"/>
</dbReference>
<comment type="caution">
    <text evidence="2">The sequence shown here is derived from an EMBL/GenBank/DDBJ whole genome shotgun (WGS) entry which is preliminary data.</text>
</comment>
<evidence type="ECO:0000259" key="1">
    <source>
        <dbReference type="Pfam" id="PF05709"/>
    </source>
</evidence>
<dbReference type="Pfam" id="PF05709">
    <property type="entry name" value="Sipho_tail"/>
    <property type="match status" value="1"/>
</dbReference>
<keyword evidence="3" id="KW-1185">Reference proteome</keyword>